<dbReference type="Proteomes" id="UP001589858">
    <property type="component" value="Unassembled WGS sequence"/>
</dbReference>
<comment type="caution">
    <text evidence="2">The sequence shown here is derived from an EMBL/GenBank/DDBJ whole genome shotgun (WGS) entry which is preliminary data.</text>
</comment>
<evidence type="ECO:0000313" key="3">
    <source>
        <dbReference type="Proteomes" id="UP001589858"/>
    </source>
</evidence>
<keyword evidence="1" id="KW-0812">Transmembrane</keyword>
<feature type="transmembrane region" description="Helical" evidence="1">
    <location>
        <begin position="83"/>
        <end position="107"/>
    </location>
</feature>
<evidence type="ECO:0000256" key="1">
    <source>
        <dbReference type="SAM" id="Phobius"/>
    </source>
</evidence>
<gene>
    <name evidence="2" type="ORF">ACFFF8_05170</name>
</gene>
<organism evidence="2 3">
    <name type="scientific">Novosphingobium clariflavum</name>
    <dbReference type="NCBI Taxonomy" id="2029884"/>
    <lineage>
        <taxon>Bacteria</taxon>
        <taxon>Pseudomonadati</taxon>
        <taxon>Pseudomonadota</taxon>
        <taxon>Alphaproteobacteria</taxon>
        <taxon>Sphingomonadales</taxon>
        <taxon>Sphingomonadaceae</taxon>
        <taxon>Novosphingobium</taxon>
    </lineage>
</organism>
<dbReference type="RefSeq" id="WP_267224042.1">
    <property type="nucleotide sequence ID" value="NZ_JAPCWC010000030.1"/>
</dbReference>
<name>A0ABV6S413_9SPHN</name>
<proteinExistence type="predicted"/>
<reference evidence="2 3" key="1">
    <citation type="submission" date="2024-09" db="EMBL/GenBank/DDBJ databases">
        <authorList>
            <person name="Sun Q."/>
            <person name="Mori K."/>
        </authorList>
    </citation>
    <scope>NUCLEOTIDE SEQUENCE [LARGE SCALE GENOMIC DNA]</scope>
    <source>
        <strain evidence="2 3">CICC 11035S</strain>
    </source>
</reference>
<feature type="transmembrane region" description="Helical" evidence="1">
    <location>
        <begin position="52"/>
        <end position="77"/>
    </location>
</feature>
<evidence type="ECO:0000313" key="2">
    <source>
        <dbReference type="EMBL" id="MFC0683977.1"/>
    </source>
</evidence>
<feature type="transmembrane region" description="Helical" evidence="1">
    <location>
        <begin position="128"/>
        <end position="149"/>
    </location>
</feature>
<keyword evidence="3" id="KW-1185">Reference proteome</keyword>
<sequence>MNMMAGFGLTPCPYCHRAMMPWEPGHRIHRCETCRRPLVLFRLLFQSRTWRIAPLAAVIHAGAALALILGVGTAILLDAPPAWLVFAVALPIAALGAIDIADGWLACRTGIGRLFLKIRRGRAAKTVGVLRVAFGLAGCAVAVIGLMLFGEMHPAPPGAAPHPTAHMVHR</sequence>
<keyword evidence="1" id="KW-1133">Transmembrane helix</keyword>
<keyword evidence="1" id="KW-0472">Membrane</keyword>
<dbReference type="EMBL" id="JBHLTM010000022">
    <property type="protein sequence ID" value="MFC0683977.1"/>
    <property type="molecule type" value="Genomic_DNA"/>
</dbReference>
<accession>A0ABV6S413</accession>
<protein>
    <submittedName>
        <fullName evidence="2">Uncharacterized protein</fullName>
    </submittedName>
</protein>